<dbReference type="Proteomes" id="UP001500037">
    <property type="component" value="Unassembled WGS sequence"/>
</dbReference>
<reference evidence="2" key="1">
    <citation type="journal article" date="2019" name="Int. J. Syst. Evol. Microbiol.">
        <title>The Global Catalogue of Microorganisms (GCM) 10K type strain sequencing project: providing services to taxonomists for standard genome sequencing and annotation.</title>
        <authorList>
            <consortium name="The Broad Institute Genomics Platform"/>
            <consortium name="The Broad Institute Genome Sequencing Center for Infectious Disease"/>
            <person name="Wu L."/>
            <person name="Ma J."/>
        </authorList>
    </citation>
    <scope>NUCLEOTIDE SEQUENCE [LARGE SCALE GENOMIC DNA]</scope>
    <source>
        <strain evidence="2">JCM 13004</strain>
    </source>
</reference>
<accession>A0ABP4GVN2</accession>
<dbReference type="RefSeq" id="WP_344441799.1">
    <property type="nucleotide sequence ID" value="NZ_BAAALF010000039.1"/>
</dbReference>
<name>A0ABP4GVN2_9ACTN</name>
<evidence type="ECO:0000313" key="2">
    <source>
        <dbReference type="Proteomes" id="UP001500037"/>
    </source>
</evidence>
<proteinExistence type="predicted"/>
<gene>
    <name evidence="1" type="ORF">GCM10009665_27820</name>
</gene>
<dbReference type="EMBL" id="BAAALF010000039">
    <property type="protein sequence ID" value="GAA1236050.1"/>
    <property type="molecule type" value="Genomic_DNA"/>
</dbReference>
<protein>
    <submittedName>
        <fullName evidence="1">Uncharacterized protein</fullName>
    </submittedName>
</protein>
<evidence type="ECO:0000313" key="1">
    <source>
        <dbReference type="EMBL" id="GAA1236050.1"/>
    </source>
</evidence>
<keyword evidence="2" id="KW-1185">Reference proteome</keyword>
<comment type="caution">
    <text evidence="1">The sequence shown here is derived from an EMBL/GenBank/DDBJ whole genome shotgun (WGS) entry which is preliminary data.</text>
</comment>
<organism evidence="1 2">
    <name type="scientific">Kitasatospora nipponensis</name>
    <dbReference type="NCBI Taxonomy" id="258049"/>
    <lineage>
        <taxon>Bacteria</taxon>
        <taxon>Bacillati</taxon>
        <taxon>Actinomycetota</taxon>
        <taxon>Actinomycetes</taxon>
        <taxon>Kitasatosporales</taxon>
        <taxon>Streptomycetaceae</taxon>
        <taxon>Kitasatospora</taxon>
    </lineage>
</organism>
<sequence length="175" mass="18060">MPSSSFEPSRRCADGDLAAAERAVDAMVDALAVAGLPPLASLAAGRLTRTPDGVHVQIGGCSVGTLQAIADHIAAHARCTGRILRGETVPTGLAELPALRAEPPPTTTARTSAMTLRTYRVTGAGHCVELARLDVCEGEPYQRPITGAWPDCACRRCDESSPADPGQPGQPGQPG</sequence>